<dbReference type="Gramene" id="C.cajan_15313.t">
    <property type="protein sequence ID" value="C.cajan_15313.t.cds1"/>
    <property type="gene ID" value="C.cajan_15313"/>
</dbReference>
<dbReference type="EMBL" id="CM003612">
    <property type="protein sequence ID" value="KYP60303.1"/>
    <property type="molecule type" value="Genomic_DNA"/>
</dbReference>
<dbReference type="AlphaFoldDB" id="A0A151SZT9"/>
<accession>A0A151SZT9</accession>
<gene>
    <name evidence="1" type="ORF">KK1_015756</name>
</gene>
<evidence type="ECO:0000313" key="1">
    <source>
        <dbReference type="EMBL" id="KYP60303.1"/>
    </source>
</evidence>
<dbReference type="OMA" id="FGYFEEY"/>
<reference evidence="1 2" key="1">
    <citation type="journal article" date="2012" name="Nat. Biotechnol.">
        <title>Draft genome sequence of pigeonpea (Cajanus cajan), an orphan legume crop of resource-poor farmers.</title>
        <authorList>
            <person name="Varshney R.K."/>
            <person name="Chen W."/>
            <person name="Li Y."/>
            <person name="Bharti A.K."/>
            <person name="Saxena R.K."/>
            <person name="Schlueter J.A."/>
            <person name="Donoghue M.T."/>
            <person name="Azam S."/>
            <person name="Fan G."/>
            <person name="Whaley A.M."/>
            <person name="Farmer A.D."/>
            <person name="Sheridan J."/>
            <person name="Iwata A."/>
            <person name="Tuteja R."/>
            <person name="Penmetsa R.V."/>
            <person name="Wu W."/>
            <person name="Upadhyaya H.D."/>
            <person name="Yang S.P."/>
            <person name="Shah T."/>
            <person name="Saxena K.B."/>
            <person name="Michael T."/>
            <person name="McCombie W.R."/>
            <person name="Yang B."/>
            <person name="Zhang G."/>
            <person name="Yang H."/>
            <person name="Wang J."/>
            <person name="Spillane C."/>
            <person name="Cook D.R."/>
            <person name="May G.D."/>
            <person name="Xu X."/>
            <person name="Jackson S.A."/>
        </authorList>
    </citation>
    <scope>NUCLEOTIDE SEQUENCE [LARGE SCALE GENOMIC DNA]</scope>
    <source>
        <strain evidence="2">cv. Asha</strain>
    </source>
</reference>
<evidence type="ECO:0000313" key="2">
    <source>
        <dbReference type="Proteomes" id="UP000075243"/>
    </source>
</evidence>
<sequence>MRCCAHILNLVVNDGLKDVHNSIASIRTAVRFVRSSPQRLAKFKECVEFSKIECKKLLCLDVPTTWNSTYMMLDAAEKFQVAFEKLDFEDSSYVEVFGIVGPPTTIDWENVRAFLKFLKIFYEATKVFSTSSHASLHVAFHQLLEAL</sequence>
<dbReference type="PANTHER" id="PTHR46481:SF2">
    <property type="entry name" value="BED-TYPE DOMAIN-CONTAINING PROTEIN"/>
    <property type="match status" value="1"/>
</dbReference>
<dbReference type="InterPro" id="IPR052035">
    <property type="entry name" value="ZnF_BED_domain_contain"/>
</dbReference>
<dbReference type="Proteomes" id="UP000075243">
    <property type="component" value="Chromosome 10"/>
</dbReference>
<dbReference type="InterPro" id="IPR012337">
    <property type="entry name" value="RNaseH-like_sf"/>
</dbReference>
<dbReference type="PANTHER" id="PTHR46481">
    <property type="entry name" value="ZINC FINGER BED DOMAIN-CONTAINING PROTEIN 4"/>
    <property type="match status" value="1"/>
</dbReference>
<dbReference type="STRING" id="3821.A0A151SZT9"/>
<proteinExistence type="predicted"/>
<organism evidence="1 2">
    <name type="scientific">Cajanus cajan</name>
    <name type="common">Pigeon pea</name>
    <name type="synonym">Cajanus indicus</name>
    <dbReference type="NCBI Taxonomy" id="3821"/>
    <lineage>
        <taxon>Eukaryota</taxon>
        <taxon>Viridiplantae</taxon>
        <taxon>Streptophyta</taxon>
        <taxon>Embryophyta</taxon>
        <taxon>Tracheophyta</taxon>
        <taxon>Spermatophyta</taxon>
        <taxon>Magnoliopsida</taxon>
        <taxon>eudicotyledons</taxon>
        <taxon>Gunneridae</taxon>
        <taxon>Pentapetalae</taxon>
        <taxon>rosids</taxon>
        <taxon>fabids</taxon>
        <taxon>Fabales</taxon>
        <taxon>Fabaceae</taxon>
        <taxon>Papilionoideae</taxon>
        <taxon>50 kb inversion clade</taxon>
        <taxon>NPAAA clade</taxon>
        <taxon>indigoferoid/millettioid clade</taxon>
        <taxon>Phaseoleae</taxon>
        <taxon>Cajanus</taxon>
    </lineage>
</organism>
<name>A0A151SZT9_CAJCA</name>
<dbReference type="SUPFAM" id="SSF53098">
    <property type="entry name" value="Ribonuclease H-like"/>
    <property type="match status" value="1"/>
</dbReference>
<protein>
    <submittedName>
        <fullName evidence="1">AC transposase</fullName>
    </submittedName>
</protein>
<keyword evidence="2" id="KW-1185">Reference proteome</keyword>